<protein>
    <recommendedName>
        <fullName evidence="3">Sulfurtransferase</fullName>
    </recommendedName>
</protein>
<dbReference type="Proteomes" id="UP000024547">
    <property type="component" value="Unassembled WGS sequence"/>
</dbReference>
<dbReference type="InterPro" id="IPR001307">
    <property type="entry name" value="Thiosulphate_STrfase_CS"/>
</dbReference>
<dbReference type="EMBL" id="AWFH01000005">
    <property type="protein sequence ID" value="KCZ63637.1"/>
    <property type="molecule type" value="Genomic_DNA"/>
</dbReference>
<dbReference type="PATRIC" id="fig|1280948.3.peg.1075"/>
<reference evidence="6 9" key="2">
    <citation type="journal article" date="2018" name="Nat. Biotechnol.">
        <title>A standardized bacterial taxonomy based on genome phylogeny substantially revises the tree of life.</title>
        <authorList>
            <person name="Parks D.H."/>
            <person name="Chuvochina M."/>
            <person name="Waite D.W."/>
            <person name="Rinke C."/>
            <person name="Skarshewski A."/>
            <person name="Chaumeil P.A."/>
            <person name="Hugenholtz P."/>
        </authorList>
    </citation>
    <scope>NUCLEOTIDE SEQUENCE [LARGE SCALE GENOMIC DNA]</scope>
    <source>
        <strain evidence="6">UBA10378</strain>
    </source>
</reference>
<proteinExistence type="predicted"/>
<dbReference type="AlphaFoldDB" id="A0A059E7X1"/>
<evidence type="ECO:0000256" key="2">
    <source>
        <dbReference type="ARBA" id="ARBA00022737"/>
    </source>
</evidence>
<dbReference type="EMBL" id="DOGS01000228">
    <property type="protein sequence ID" value="HBQ49462.1"/>
    <property type="molecule type" value="Genomic_DNA"/>
</dbReference>
<comment type="caution">
    <text evidence="7">The sequence shown here is derived from an EMBL/GenBank/DDBJ whole genome shotgun (WGS) entry which is preliminary data.</text>
</comment>
<dbReference type="eggNOG" id="COG2897">
    <property type="taxonomic scope" value="Bacteria"/>
</dbReference>
<keyword evidence="2" id="KW-0677">Repeat</keyword>
<evidence type="ECO:0000313" key="9">
    <source>
        <dbReference type="Proteomes" id="UP000263957"/>
    </source>
</evidence>
<evidence type="ECO:0000313" key="6">
    <source>
        <dbReference type="EMBL" id="HBQ49462.1"/>
    </source>
</evidence>
<dbReference type="InterPro" id="IPR001763">
    <property type="entry name" value="Rhodanese-like_dom"/>
</dbReference>
<dbReference type="PROSITE" id="PS50206">
    <property type="entry name" value="RHODANESE_3"/>
    <property type="match status" value="2"/>
</dbReference>
<evidence type="ECO:0000313" key="8">
    <source>
        <dbReference type="Proteomes" id="UP000024547"/>
    </source>
</evidence>
<feature type="region of interest" description="Disordered" evidence="4">
    <location>
        <begin position="174"/>
        <end position="211"/>
    </location>
</feature>
<dbReference type="GO" id="GO:0004792">
    <property type="term" value="F:thiosulfate-cyanide sulfurtransferase activity"/>
    <property type="evidence" value="ECO:0007669"/>
    <property type="project" value="InterPro"/>
</dbReference>
<feature type="compositionally biased region" description="Basic and acidic residues" evidence="4">
    <location>
        <begin position="177"/>
        <end position="191"/>
    </location>
</feature>
<dbReference type="InterPro" id="IPR045078">
    <property type="entry name" value="TST/MPST-like"/>
</dbReference>
<dbReference type="Proteomes" id="UP000263957">
    <property type="component" value="Unassembled WGS sequence"/>
</dbReference>
<dbReference type="Gene3D" id="3.40.250.10">
    <property type="entry name" value="Rhodanese-like domain"/>
    <property type="match status" value="2"/>
</dbReference>
<evidence type="ECO:0000256" key="3">
    <source>
        <dbReference type="RuleBase" id="RU000507"/>
    </source>
</evidence>
<feature type="domain" description="Rhodanese" evidence="5">
    <location>
        <begin position="18"/>
        <end position="137"/>
    </location>
</feature>
<evidence type="ECO:0000256" key="1">
    <source>
        <dbReference type="ARBA" id="ARBA00022679"/>
    </source>
</evidence>
<dbReference type="InterPro" id="IPR036873">
    <property type="entry name" value="Rhodanese-like_dom_sf"/>
</dbReference>
<dbReference type="PROSITE" id="PS00683">
    <property type="entry name" value="RHODANESE_2"/>
    <property type="match status" value="1"/>
</dbReference>
<dbReference type="CDD" id="cd01449">
    <property type="entry name" value="TST_Repeat_2"/>
    <property type="match status" value="1"/>
</dbReference>
<accession>A0A059E7X1</accession>
<feature type="domain" description="Rhodanese" evidence="5">
    <location>
        <begin position="167"/>
        <end position="277"/>
    </location>
</feature>
<keyword evidence="1 3" id="KW-0808">Transferase</keyword>
<dbReference type="PANTHER" id="PTHR11364:SF27">
    <property type="entry name" value="SULFURTRANSFERASE"/>
    <property type="match status" value="1"/>
</dbReference>
<reference evidence="7 8" key="1">
    <citation type="journal article" date="2014" name="Antonie Van Leeuwenhoek">
        <title>Hyphomonas beringensis sp. nov. and Hyphomonas chukchiensis sp. nov., isolated from surface seawater of the Bering Sea and Chukchi Sea.</title>
        <authorList>
            <person name="Li C."/>
            <person name="Lai Q."/>
            <person name="Li G."/>
            <person name="Dong C."/>
            <person name="Wang J."/>
            <person name="Liao Y."/>
            <person name="Shao Z."/>
        </authorList>
    </citation>
    <scope>NUCLEOTIDE SEQUENCE [LARGE SCALE GENOMIC DNA]</scope>
    <source>
        <strain evidence="7 8">22II1-22F38</strain>
    </source>
</reference>
<name>A0A059E7X1_9PROT</name>
<evidence type="ECO:0000259" key="5">
    <source>
        <dbReference type="PROSITE" id="PS50206"/>
    </source>
</evidence>
<dbReference type="RefSeq" id="WP_035549521.1">
    <property type="nucleotide sequence ID" value="NZ_AWFH01000005.1"/>
</dbReference>
<dbReference type="SMART" id="SM00450">
    <property type="entry name" value="RHOD"/>
    <property type="match status" value="2"/>
</dbReference>
<evidence type="ECO:0000313" key="7">
    <source>
        <dbReference type="EMBL" id="KCZ63637.1"/>
    </source>
</evidence>
<dbReference type="Pfam" id="PF00581">
    <property type="entry name" value="Rhodanese"/>
    <property type="match status" value="2"/>
</dbReference>
<evidence type="ECO:0000256" key="4">
    <source>
        <dbReference type="SAM" id="MobiDB-lite"/>
    </source>
</evidence>
<sequence length="281" mass="30606">MEHEDPLVTAEWLKENITAPDVRVVDATWFPPFLNMEKTGRQAWSEGHIPGSVYFDIDAIKAGGTDLPHMLPDPVMFSSRVRKLGIGDGNRIIVYDQFKFFASARVWWMLRVMGQKDVKVLDGGLQAWIDAGGELEDLPPVPVERHFTARVRSDLVKDANQVLAASEAGSHTIIDSRSPERFSGDAPEPREGLPSGHIPGSICQPSGELRTPDDRLKSADELRTLFADPMAPTISTCGSGVSAAVTALALARLGNWDVAVYDGSWTEWASDSSRPIAKGAA</sequence>
<organism evidence="7 8">
    <name type="scientific">Hyphomonas atlantica</name>
    <dbReference type="NCBI Taxonomy" id="1280948"/>
    <lineage>
        <taxon>Bacteria</taxon>
        <taxon>Pseudomonadati</taxon>
        <taxon>Pseudomonadota</taxon>
        <taxon>Alphaproteobacteria</taxon>
        <taxon>Hyphomonadales</taxon>
        <taxon>Hyphomonadaceae</taxon>
        <taxon>Hyphomonas</taxon>
    </lineage>
</organism>
<dbReference type="OrthoDB" id="9781034at2"/>
<keyword evidence="8" id="KW-1185">Reference proteome</keyword>
<dbReference type="FunFam" id="3.40.250.10:FF:000015">
    <property type="entry name" value="Sulfurtransferase"/>
    <property type="match status" value="1"/>
</dbReference>
<dbReference type="CDD" id="cd01448">
    <property type="entry name" value="TST_Repeat_1"/>
    <property type="match status" value="1"/>
</dbReference>
<dbReference type="SUPFAM" id="SSF52821">
    <property type="entry name" value="Rhodanese/Cell cycle control phosphatase"/>
    <property type="match status" value="2"/>
</dbReference>
<dbReference type="STRING" id="1280948.HY36_14185"/>
<dbReference type="PANTHER" id="PTHR11364">
    <property type="entry name" value="THIOSULFATE SULFERTANSFERASE"/>
    <property type="match status" value="1"/>
</dbReference>
<gene>
    <name evidence="6" type="primary">sseA</name>
    <name evidence="6" type="ORF">DD728_11385</name>
    <name evidence="7" type="ORF">HY36_14185</name>
</gene>